<dbReference type="Proteomes" id="UP001485043">
    <property type="component" value="Unassembled WGS sequence"/>
</dbReference>
<feature type="region of interest" description="Disordered" evidence="1">
    <location>
        <begin position="56"/>
        <end position="77"/>
    </location>
</feature>
<gene>
    <name evidence="2" type="ORF">WJX84_004595</name>
</gene>
<evidence type="ECO:0000313" key="3">
    <source>
        <dbReference type="Proteomes" id="UP001485043"/>
    </source>
</evidence>
<comment type="caution">
    <text evidence="2">The sequence shown here is derived from an EMBL/GenBank/DDBJ whole genome shotgun (WGS) entry which is preliminary data.</text>
</comment>
<dbReference type="AlphaFoldDB" id="A0AAW1TAE9"/>
<accession>A0AAW1TAE9</accession>
<proteinExistence type="predicted"/>
<protein>
    <submittedName>
        <fullName evidence="2">Uncharacterized protein</fullName>
    </submittedName>
</protein>
<feature type="compositionally biased region" description="Polar residues" evidence="1">
    <location>
        <begin position="56"/>
        <end position="70"/>
    </location>
</feature>
<sequence length="590" mass="63391">MKPPVQGNDGVARHRGIGMPANPAPEHIPGNPCISRSLAEPWQVSTPTLPLQHMLATSGTTEPSSASTGSLREGCRSGPGWQDAWGPAWVPATVAQGPTPATVRQQLAAGADLLHAGPFRIPRPAALPQSGVPVPAAALPAFSSCHAPAAAAAPAVPSPACSRCGCPQPMTNPLHDWQPLQGSPAAQPNFCQCCGAQQMVDAHQDSGSVGTELARRKRARSPEGPRALFSHAEQDLCSHLSDFRRAASQGPAQAVLVDCRPALAGIAAARGLPDAVLLLKQHNLAAIRVHSNWLRQLPVAGNSNMDIYAAFSRGDEAFSVPMVLEGRSRQVPLRSLLQHDVVALYVQTMVRLADFEPRTCRPDDPLGHAFAIAAGQSFAVFIALLETPRFAVQASEEYLMRDAESQHEVSNQDLLRRLLMMKWDHAGGLQAWEPGSQKAEEARKLAITASQRTQARHVLAVCDTLRSKLAARRSQIMAEMRADLAAECADPFASPARIRKLSDQAHELRQILGLVQEAEYQMGRKLTYEIFSPWQAGVIQVACWPTIPDMQLLMRFVAGCFNTAPAAESVFPKKLAPAVFESVNSTNSLS</sequence>
<feature type="region of interest" description="Disordered" evidence="1">
    <location>
        <begin position="1"/>
        <end position="35"/>
    </location>
</feature>
<organism evidence="2 3">
    <name type="scientific">Apatococcus fuscideae</name>
    <dbReference type="NCBI Taxonomy" id="2026836"/>
    <lineage>
        <taxon>Eukaryota</taxon>
        <taxon>Viridiplantae</taxon>
        <taxon>Chlorophyta</taxon>
        <taxon>core chlorophytes</taxon>
        <taxon>Trebouxiophyceae</taxon>
        <taxon>Chlorellales</taxon>
        <taxon>Chlorellaceae</taxon>
        <taxon>Apatococcus</taxon>
    </lineage>
</organism>
<keyword evidence="3" id="KW-1185">Reference proteome</keyword>
<name>A0AAW1TAE9_9CHLO</name>
<reference evidence="2 3" key="1">
    <citation type="journal article" date="2024" name="Nat. Commun.">
        <title>Phylogenomics reveals the evolutionary origins of lichenization in chlorophyte algae.</title>
        <authorList>
            <person name="Puginier C."/>
            <person name="Libourel C."/>
            <person name="Otte J."/>
            <person name="Skaloud P."/>
            <person name="Haon M."/>
            <person name="Grisel S."/>
            <person name="Petersen M."/>
            <person name="Berrin J.G."/>
            <person name="Delaux P.M."/>
            <person name="Dal Grande F."/>
            <person name="Keller J."/>
        </authorList>
    </citation>
    <scope>NUCLEOTIDE SEQUENCE [LARGE SCALE GENOMIC DNA]</scope>
    <source>
        <strain evidence="2 3">SAG 2523</strain>
    </source>
</reference>
<dbReference type="EMBL" id="JALJOV010000216">
    <property type="protein sequence ID" value="KAK9865798.1"/>
    <property type="molecule type" value="Genomic_DNA"/>
</dbReference>
<evidence type="ECO:0000256" key="1">
    <source>
        <dbReference type="SAM" id="MobiDB-lite"/>
    </source>
</evidence>
<evidence type="ECO:0000313" key="2">
    <source>
        <dbReference type="EMBL" id="KAK9865798.1"/>
    </source>
</evidence>